<dbReference type="HAMAP" id="MF_00419">
    <property type="entry name" value="PurL_1"/>
    <property type="match status" value="1"/>
</dbReference>
<dbReference type="SUPFAM" id="SSF52317">
    <property type="entry name" value="Class I glutamine amidotransferase-like"/>
    <property type="match status" value="1"/>
</dbReference>
<evidence type="ECO:0000256" key="11">
    <source>
        <dbReference type="ARBA" id="ARBA00022840"/>
    </source>
</evidence>
<dbReference type="Gene3D" id="1.20.58.1220">
    <property type="entry name" value="Exo84p, C-terminal helical domain"/>
    <property type="match status" value="1"/>
</dbReference>
<dbReference type="InterPro" id="IPR036604">
    <property type="entry name" value="PurS-like_sf"/>
</dbReference>
<evidence type="ECO:0000256" key="8">
    <source>
        <dbReference type="ARBA" id="ARBA00022723"/>
    </source>
</evidence>
<dbReference type="InterPro" id="IPR010918">
    <property type="entry name" value="PurM-like_C_dom"/>
</dbReference>
<evidence type="ECO:0000256" key="16">
    <source>
        <dbReference type="ARBA" id="ARBA00052585"/>
    </source>
</evidence>
<dbReference type="InterPro" id="IPR029062">
    <property type="entry name" value="Class_I_gatase-like"/>
</dbReference>
<keyword evidence="13" id="KW-0315">Glutamine amidotransferase</keyword>
<dbReference type="PROSITE" id="PS51273">
    <property type="entry name" value="GATASE_TYPE_1"/>
    <property type="match status" value="1"/>
</dbReference>
<feature type="domain" description="Phosphoribosylformylglycinamidine synthase N-terminal" evidence="23">
    <location>
        <begin position="842"/>
        <end position="979"/>
    </location>
</feature>
<keyword evidence="9" id="KW-0547">Nucleotide-binding</keyword>
<dbReference type="NCBIfam" id="TIGR01735">
    <property type="entry name" value="FGAM_synt"/>
    <property type="match status" value="1"/>
</dbReference>
<dbReference type="Gene3D" id="3.90.650.10">
    <property type="entry name" value="PurM-like C-terminal domain"/>
    <property type="match status" value="2"/>
</dbReference>
<organism evidence="25 26">
    <name type="scientific">Bifiguratus adelaidae</name>
    <dbReference type="NCBI Taxonomy" id="1938954"/>
    <lineage>
        <taxon>Eukaryota</taxon>
        <taxon>Fungi</taxon>
        <taxon>Fungi incertae sedis</taxon>
        <taxon>Mucoromycota</taxon>
        <taxon>Mucoromycotina</taxon>
        <taxon>Endogonomycetes</taxon>
        <taxon>Endogonales</taxon>
        <taxon>Endogonales incertae sedis</taxon>
        <taxon>Bifiguratus</taxon>
    </lineage>
</organism>
<dbReference type="UniPathway" id="UPA00074">
    <property type="reaction ID" value="UER00128"/>
</dbReference>
<keyword evidence="11" id="KW-0067">ATP-binding</keyword>
<dbReference type="InterPro" id="IPR036676">
    <property type="entry name" value="PurM-like_C_sf"/>
</dbReference>
<evidence type="ECO:0000259" key="22">
    <source>
        <dbReference type="Pfam" id="PF18072"/>
    </source>
</evidence>
<dbReference type="NCBIfam" id="NF003672">
    <property type="entry name" value="PRK05297.1"/>
    <property type="match status" value="1"/>
</dbReference>
<dbReference type="CDD" id="cd01740">
    <property type="entry name" value="GATase1_FGAR_AT"/>
    <property type="match status" value="1"/>
</dbReference>
<dbReference type="Gene3D" id="3.40.50.880">
    <property type="match status" value="1"/>
</dbReference>
<evidence type="ECO:0000256" key="10">
    <source>
        <dbReference type="ARBA" id="ARBA00022755"/>
    </source>
</evidence>
<keyword evidence="7" id="KW-0436">Ligase</keyword>
<keyword evidence="8" id="KW-0479">Metal-binding</keyword>
<dbReference type="FunFam" id="3.40.50.880:FF:000008">
    <property type="entry name" value="Phosphoribosylformylglycinamidine synthase"/>
    <property type="match status" value="1"/>
</dbReference>
<dbReference type="GO" id="GO:0006189">
    <property type="term" value="P:'de novo' IMP biosynthetic process"/>
    <property type="evidence" value="ECO:0007669"/>
    <property type="project" value="UniProtKB-UniPathway"/>
</dbReference>
<accession>A0A261Y1G7</accession>
<evidence type="ECO:0000256" key="17">
    <source>
        <dbReference type="ARBA" id="ARBA00057317"/>
    </source>
</evidence>
<feature type="domain" description="PurM-like C-terminal" evidence="20">
    <location>
        <begin position="1695"/>
        <end position="1828"/>
    </location>
</feature>
<dbReference type="Pfam" id="PF25345">
    <property type="entry name" value="PH_EXO84"/>
    <property type="match status" value="1"/>
</dbReference>
<dbReference type="InterPro" id="IPR042560">
    <property type="entry name" value="Exo84_C_2"/>
</dbReference>
<dbReference type="InterPro" id="IPR055181">
    <property type="entry name" value="FGAR-AT_PurM_N-like"/>
</dbReference>
<comment type="caution">
    <text evidence="25">The sequence shown here is derived from an EMBL/GenBank/DDBJ whole genome shotgun (WGS) entry which is preliminary data.</text>
</comment>
<dbReference type="SUPFAM" id="SSF74788">
    <property type="entry name" value="Cullin repeat-like"/>
    <property type="match status" value="1"/>
</dbReference>
<dbReference type="CDD" id="cd02203">
    <property type="entry name" value="PurL_repeat1"/>
    <property type="match status" value="1"/>
</dbReference>
<evidence type="ECO:0000256" key="4">
    <source>
        <dbReference type="ARBA" id="ARBA00012747"/>
    </source>
</evidence>
<evidence type="ECO:0000256" key="13">
    <source>
        <dbReference type="ARBA" id="ARBA00022962"/>
    </source>
</evidence>
<dbReference type="Pfam" id="PF18072">
    <property type="entry name" value="FGAR-AT_linker"/>
    <property type="match status" value="1"/>
</dbReference>
<gene>
    <name evidence="25" type="ORF">BZG36_02802</name>
</gene>
<feature type="domain" description="PurM-like C-terminal" evidence="20">
    <location>
        <begin position="1276"/>
        <end position="1434"/>
    </location>
</feature>
<feature type="domain" description="FGAR-AT PurM N-terminal-like" evidence="24">
    <location>
        <begin position="1503"/>
        <end position="1664"/>
    </location>
</feature>
<dbReference type="CDD" id="cd02204">
    <property type="entry name" value="PurL_repeat2"/>
    <property type="match status" value="1"/>
</dbReference>
<evidence type="ECO:0000256" key="1">
    <source>
        <dbReference type="ARBA" id="ARBA00004398"/>
    </source>
</evidence>
<dbReference type="GO" id="GO:0004642">
    <property type="term" value="F:phosphoribosylformylglycinamidine synthase activity"/>
    <property type="evidence" value="ECO:0007669"/>
    <property type="project" value="UniProtKB-EC"/>
</dbReference>
<evidence type="ECO:0000256" key="7">
    <source>
        <dbReference type="ARBA" id="ARBA00022598"/>
    </source>
</evidence>
<dbReference type="Gene3D" id="1.10.8.750">
    <property type="entry name" value="Phosphoribosylformylglycinamidine synthase, linker domain"/>
    <property type="match status" value="1"/>
</dbReference>
<proteinExistence type="inferred from homology"/>
<dbReference type="SMART" id="SM01211">
    <property type="entry name" value="GATase_5"/>
    <property type="match status" value="1"/>
</dbReference>
<feature type="region of interest" description="Disordered" evidence="19">
    <location>
        <begin position="1"/>
        <end position="164"/>
    </location>
</feature>
<sequence length="2169" mass="238519">MTSLRNSIKRSKSNPRLAISAPRPLGSSPLAGSDASLSFAPRQAPSGPLNGPQVPISSSGPPSNYSARPSQNSALPPQAPAGEPQGQLKKKSSRSFLKRTISSSNVDKKVDTSRATTSSSRSPSTTSSSASLVTPTTPSAPSARPSNGNEKTASGLPLGKFTAPDFSPDECNTLANASESSLRILQSQLQDASGSVGGDLQKNVYKNYEEFVMISKEIANLDGDIFVLRGVLDELKSVADSFREEDGGLVDLKGSGSTQITQRITPRGKASDHSKDMQSVWRAQMAALWEGVENSQKFVPFAPDRHIIRESPNFAELAPDSSKIKQGVHLFLLNDCLLVASLKKRTVNSKVKLMAERCWALDEITVVDVPDSTNITHAFKIIKHPDTYLYQAQKPDDKMGLLVMLKRAIDEFMQGGRSGANSNALENGSADQSRQLQRGERRQDDLSPRDARWFQNLPDELEVVIAERKFDRAVDLVEQARQILSSYKLSPITDMHNHRMNNYAQIICKQLSRDLSNPLMTKLQFQTNVEWLLRLHLGDDAREVFLETRSKLIQQRARQLTFEGDITAYIGELALVVFSMIRNTCDWYRDSFRDNKMSSGFVKWAQEQVLEYGKQFKKQVFNYQQQNFATIAACMRSTHEQVILLRNVGLDLAFILDQLFEPELKKHITDYQARSETKLDKVIQADKFTVVSSQNLGSEVQVTASVVSFYNIIMQFVSDVCLLANLALYRTVVEGASQLTTQYVTRVSEAAQTRELSKEQKQAAKKNVNFVLDSIVPRVSSTLQKHFDRPIPELDTIRTKLRALLTMLILPGSSALSDFKRASLLCNIQSIAPNVSDVAGLYIHLVCGNEGNLNEASTRKVLDSVLSYGSKALTKDASEHAESIKKFIAQGGHKQDATFLVVVPRTGSISPWSSKATNIAHLCNLKDVVDRIERGTVYVIQTKDGSKLFDDELSAFSHLLHDRMTQQLLRELPGHEVIFQKGEPKPLTFVELVGEDLKSKDTVAAREKLVMANKELGLALAEDEIDYLVEAFVGQDDALLRNPTDVELFMFAQVNSEHCRHKIFGADWTIDGEKKPMSLFQMIKNTHKLRPEGTLSAYSDNAAVLEGYKATRFAPNRALGQKYDWYEEDVHIVTKVETHNHPTAVSPFPGAATGSGGEIRDEGAVGQGSKPKAGLVGFSVSNLLIPGHKQPWETDYGKPSHVASALDIMIEGPLGGAAFNNEFGRPALTGYFRTFCEEVPVGSNETEIRGYHKPIMIAGGMGTVRPAHVLKKPIIPGARLIVLGGPCMLIGLGGGAASSMTSGQSTAALDFASVQRDNPEMQRRCQQVIDACTALGEKNPIQSIHDVGAGGLSNALPEIVHDCDLGAKIELRRVNNDDPGMSPMEIWCNEAQERYVLAVGPDRVDEFKAMCERERCPYAVVGEATEEQRLIVTDELLNNTPIDLPMSILFGKPPKMSRRTETVVAPRLPFDTSLKSYLPNVLSQEEALKNAVDRVLHLPSVGSKSFLITIGDRSVTGLVARDQFVGPWQVPVADVCVTASAYGPEIITGEAMAMGERTPLALLSYGAAARMAVAECLTNLVAANVSSISRIRLSANWMSAANHDGEGAGLYEAVQAVGMELCPALGISIPVGKDSMSMKMKWKEDKQDKEVTAPMSLIITGFAPVDNIHKTLTPVLRTDIVDTCLVFIDLAAGRQRLGGSALAQVYKQIGKEAPDVEDPVMIKAFLNAVQEARKNNDLILAYHDRSDGGLFATVAEMLFAGHAGADLDIAAIVKEDIMSGLFNEELGAVVQVASSQLDNLKKVFVQAGLSERHVYPLGHVTQEDSLRIRNGDVDVFSSTRTDLQRMWSETSYWMQSIRDNADCAMQEFENIKDAKNPGLSYQLTFDPAEDITQPFLKVPREQRPNVAILRDQGVNGHVEMAYAFFRAGFNAVDVHMSDIISGAVTLKDFVGIAACGGFSYGDVLGAGSGWAKSILLHEKAKKEFEDFFNARQDTFALGVCNGCQFMSQLHEVIPGAESWPNFMRNESEQYEARYCMVEVVDTSAKTTSVFLRDMLGSKFPIVVAHGEGRAEFRKSTDLTVIQDGLIAVRYVDNYGQPTQQYPYNPNGSPLGIAGVQTPNGRNLIMMPHPERITSKEANSWYPPNETWGEDGPWLRIFRNARVWVAQQQA</sequence>
<dbReference type="Pfam" id="PF16528">
    <property type="entry name" value="Exo84_C"/>
    <property type="match status" value="1"/>
</dbReference>
<feature type="compositionally biased region" description="Basic residues" evidence="19">
    <location>
        <begin position="88"/>
        <end position="97"/>
    </location>
</feature>
<protein>
    <recommendedName>
        <fullName evidence="5">Exocyst complex component EXO84</fullName>
        <ecNumber evidence="4">6.3.5.3</ecNumber>
    </recommendedName>
    <alternativeName>
        <fullName evidence="15">Formylglycinamide ribonucleotide amidotransferase</fullName>
    </alternativeName>
    <alternativeName>
        <fullName evidence="14">Formylglycinamide ribotide amidotransferase</fullName>
    </alternativeName>
    <alternativeName>
        <fullName evidence="18">Phosphoribosylformylglycinamidine synthase</fullName>
    </alternativeName>
</protein>
<dbReference type="Proteomes" id="UP000242875">
    <property type="component" value="Unassembled WGS sequence"/>
</dbReference>
<keyword evidence="26" id="KW-1185">Reference proteome</keyword>
<comment type="catalytic activity">
    <reaction evidence="16">
        <text>N(2)-formyl-N(1)-(5-phospho-beta-D-ribosyl)glycinamide + L-glutamine + ATP + H2O = 2-formamido-N(1)-(5-O-phospho-beta-D-ribosyl)acetamidine + L-glutamate + ADP + phosphate + H(+)</text>
        <dbReference type="Rhea" id="RHEA:17129"/>
        <dbReference type="ChEBI" id="CHEBI:15377"/>
        <dbReference type="ChEBI" id="CHEBI:15378"/>
        <dbReference type="ChEBI" id="CHEBI:29985"/>
        <dbReference type="ChEBI" id="CHEBI:30616"/>
        <dbReference type="ChEBI" id="CHEBI:43474"/>
        <dbReference type="ChEBI" id="CHEBI:58359"/>
        <dbReference type="ChEBI" id="CHEBI:147286"/>
        <dbReference type="ChEBI" id="CHEBI:147287"/>
        <dbReference type="ChEBI" id="CHEBI:456216"/>
        <dbReference type="EC" id="6.3.5.3"/>
    </reaction>
</comment>
<dbReference type="InterPro" id="IPR036921">
    <property type="entry name" value="PurM-like_N_sf"/>
</dbReference>
<evidence type="ECO:0000256" key="6">
    <source>
        <dbReference type="ARBA" id="ARBA00022490"/>
    </source>
</evidence>
<dbReference type="Pfam" id="PF02769">
    <property type="entry name" value="AIRS_C"/>
    <property type="match status" value="2"/>
</dbReference>
<evidence type="ECO:0000256" key="2">
    <source>
        <dbReference type="ARBA" id="ARBA00004920"/>
    </source>
</evidence>
<dbReference type="SUPFAM" id="SSF55326">
    <property type="entry name" value="PurM N-terminal domain-like"/>
    <property type="match status" value="2"/>
</dbReference>
<dbReference type="Pfam" id="PF18076">
    <property type="entry name" value="FGAR-AT_N"/>
    <property type="match status" value="1"/>
</dbReference>
<evidence type="ECO:0000259" key="24">
    <source>
        <dbReference type="Pfam" id="PF22689"/>
    </source>
</evidence>
<dbReference type="InterPro" id="IPR040707">
    <property type="entry name" value="FGAR-AT_N"/>
</dbReference>
<dbReference type="PANTHER" id="PTHR10099:SF1">
    <property type="entry name" value="PHOSPHORIBOSYLFORMYLGLYCINAMIDINE SYNTHASE"/>
    <property type="match status" value="1"/>
</dbReference>
<dbReference type="SUPFAM" id="SSF82697">
    <property type="entry name" value="PurS-like"/>
    <property type="match status" value="1"/>
</dbReference>
<feature type="compositionally biased region" description="Low complexity" evidence="19">
    <location>
        <begin position="113"/>
        <end position="146"/>
    </location>
</feature>
<evidence type="ECO:0000256" key="3">
    <source>
        <dbReference type="ARBA" id="ARBA00008608"/>
    </source>
</evidence>
<evidence type="ECO:0000259" key="23">
    <source>
        <dbReference type="Pfam" id="PF18076"/>
    </source>
</evidence>
<feature type="region of interest" description="Disordered" evidence="19">
    <location>
        <begin position="420"/>
        <end position="449"/>
    </location>
</feature>
<dbReference type="PANTHER" id="PTHR10099">
    <property type="entry name" value="PHOSPHORIBOSYLFORMYLGLYCINAMIDINE SYNTHASE"/>
    <property type="match status" value="1"/>
</dbReference>
<dbReference type="InterPro" id="IPR010073">
    <property type="entry name" value="PurL_large"/>
</dbReference>
<dbReference type="Gene3D" id="1.20.58.1210">
    <property type="entry name" value="Exo84p, N-terminal helical domain"/>
    <property type="match status" value="1"/>
</dbReference>
<dbReference type="SUPFAM" id="SSF109736">
    <property type="entry name" value="FGAM synthase PurL, linker domain"/>
    <property type="match status" value="1"/>
</dbReference>
<comment type="function">
    <text evidence="17">Phosphoribosylformylglycinamidine synthase involved in the purines biosynthetic pathway. Catalyzes the ATP-dependent conversion of formylglycinamide ribonucleotide (FGAR) and glutamine to yield formylglycinamidine ribonucleotide (FGAM) and glutamate.</text>
</comment>
<feature type="domain" description="Phosphoribosylformylglycinamidine synthase linker" evidence="22">
    <location>
        <begin position="1011"/>
        <end position="1062"/>
    </location>
</feature>
<evidence type="ECO:0000256" key="15">
    <source>
        <dbReference type="ARBA" id="ARBA00032632"/>
    </source>
</evidence>
<evidence type="ECO:0000259" key="20">
    <source>
        <dbReference type="Pfam" id="PF02769"/>
    </source>
</evidence>
<dbReference type="FunFam" id="3.90.650.10:FF:000002">
    <property type="entry name" value="Phosphoribosylformylglycinamidine synthase"/>
    <property type="match status" value="1"/>
</dbReference>
<evidence type="ECO:0000256" key="12">
    <source>
        <dbReference type="ARBA" id="ARBA00022842"/>
    </source>
</evidence>
<dbReference type="Pfam" id="PF13507">
    <property type="entry name" value="GATase_5"/>
    <property type="match status" value="1"/>
</dbReference>
<dbReference type="Gene3D" id="3.30.1330.10">
    <property type="entry name" value="PurM-like, N-terminal domain"/>
    <property type="match status" value="2"/>
</dbReference>
<keyword evidence="6" id="KW-0963">Cytoplasm</keyword>
<feature type="compositionally biased region" description="Basic and acidic residues" evidence="19">
    <location>
        <begin position="437"/>
        <end position="449"/>
    </location>
</feature>
<dbReference type="InterPro" id="IPR011993">
    <property type="entry name" value="PH-like_dom_sf"/>
</dbReference>
<comment type="similarity">
    <text evidence="3">In the N-terminal section; belongs to the FGAMS family.</text>
</comment>
<dbReference type="OrthoDB" id="6666987at2759"/>
<dbReference type="InterPro" id="IPR041609">
    <property type="entry name" value="PurL_linker"/>
</dbReference>
<dbReference type="EMBL" id="MVBO01000040">
    <property type="protein sequence ID" value="OZJ04467.1"/>
    <property type="molecule type" value="Genomic_DNA"/>
</dbReference>
<feature type="domain" description="Exocyst component Exo84 C-terminal" evidence="21">
    <location>
        <begin position="452"/>
        <end position="652"/>
    </location>
</feature>
<dbReference type="InterPro" id="IPR042561">
    <property type="entry name" value="Exo84_C_1"/>
</dbReference>
<dbReference type="EC" id="6.3.5.3" evidence="4"/>
<dbReference type="SUPFAM" id="SSF56042">
    <property type="entry name" value="PurM C-terminal domain-like"/>
    <property type="match status" value="2"/>
</dbReference>
<evidence type="ECO:0000313" key="25">
    <source>
        <dbReference type="EMBL" id="OZJ04467.1"/>
    </source>
</evidence>
<keyword evidence="12" id="KW-0460">Magnesium</keyword>
<evidence type="ECO:0000256" key="14">
    <source>
        <dbReference type="ARBA" id="ARBA00029823"/>
    </source>
</evidence>
<reference evidence="25 26" key="1">
    <citation type="journal article" date="2017" name="Mycologia">
        <title>Bifiguratus adelaidae, gen. et sp. nov., a new member of Mucoromycotina in endophytic and soil-dwelling habitats.</title>
        <authorList>
            <person name="Torres-Cruz T.J."/>
            <person name="Billingsley Tobias T.L."/>
            <person name="Almatruk M."/>
            <person name="Hesse C."/>
            <person name="Kuske C.R."/>
            <person name="Desiro A."/>
            <person name="Benucci G.M."/>
            <person name="Bonito G."/>
            <person name="Stajich J.E."/>
            <person name="Dunlap C."/>
            <person name="Arnold A.E."/>
            <person name="Porras-Alfaro A."/>
        </authorList>
    </citation>
    <scope>NUCLEOTIDE SEQUENCE [LARGE SCALE GENOMIC DNA]</scope>
    <source>
        <strain evidence="25 26">AZ0501</strain>
    </source>
</reference>
<dbReference type="Gene3D" id="2.30.29.30">
    <property type="entry name" value="Pleckstrin-homology domain (PH domain)/Phosphotyrosine-binding domain (PTB)"/>
    <property type="match status" value="1"/>
</dbReference>
<dbReference type="InterPro" id="IPR016159">
    <property type="entry name" value="Cullin_repeat-like_dom_sf"/>
</dbReference>
<dbReference type="Pfam" id="PF22689">
    <property type="entry name" value="FGAR-AT_PurM_N-like"/>
    <property type="match status" value="1"/>
</dbReference>
<comment type="pathway">
    <text evidence="2">Purine metabolism; IMP biosynthesis via de novo pathway; 5-amino-1-(5-phospho-D-ribosyl)imidazole from N(2)-formyl-N(1)-(5-phospho-D-ribosyl)glycinamide: step 1/2.</text>
</comment>
<keyword evidence="10" id="KW-0658">Purine biosynthesis</keyword>
<dbReference type="FunFam" id="3.30.1330.10:FF:000002">
    <property type="entry name" value="Phosphoribosylformylglycinamidine synthase"/>
    <property type="match status" value="1"/>
</dbReference>
<evidence type="ECO:0000256" key="9">
    <source>
        <dbReference type="ARBA" id="ARBA00022741"/>
    </source>
</evidence>
<evidence type="ECO:0000313" key="26">
    <source>
        <dbReference type="Proteomes" id="UP000242875"/>
    </source>
</evidence>
<dbReference type="GO" id="GO:0030133">
    <property type="term" value="C:transport vesicle"/>
    <property type="evidence" value="ECO:0007669"/>
    <property type="project" value="UniProtKB-SubCell"/>
</dbReference>
<dbReference type="InterPro" id="IPR032403">
    <property type="entry name" value="Exo84_C"/>
</dbReference>
<evidence type="ECO:0000259" key="21">
    <source>
        <dbReference type="Pfam" id="PF16528"/>
    </source>
</evidence>
<feature type="compositionally biased region" description="Low complexity" evidence="19">
    <location>
        <begin position="74"/>
        <end position="87"/>
    </location>
</feature>
<evidence type="ECO:0000256" key="5">
    <source>
        <dbReference type="ARBA" id="ARBA00021269"/>
    </source>
</evidence>
<dbReference type="GO" id="GO:0005524">
    <property type="term" value="F:ATP binding"/>
    <property type="evidence" value="ECO:0007669"/>
    <property type="project" value="UniProtKB-KW"/>
</dbReference>
<evidence type="ECO:0000256" key="19">
    <source>
        <dbReference type="SAM" id="MobiDB-lite"/>
    </source>
</evidence>
<evidence type="ECO:0000256" key="18">
    <source>
        <dbReference type="ARBA" id="ARBA00071729"/>
    </source>
</evidence>
<dbReference type="SUPFAM" id="SSF50729">
    <property type="entry name" value="PH domain-like"/>
    <property type="match status" value="1"/>
</dbReference>
<dbReference type="GO" id="GO:0046872">
    <property type="term" value="F:metal ion binding"/>
    <property type="evidence" value="ECO:0007669"/>
    <property type="project" value="UniProtKB-KW"/>
</dbReference>
<feature type="compositionally biased region" description="Polar residues" evidence="19">
    <location>
        <begin position="420"/>
        <end position="436"/>
    </location>
</feature>
<dbReference type="FunFam" id="3.30.1330.10:FF:000005">
    <property type="entry name" value="Phosphoribosylformylglycinamidine synthase"/>
    <property type="match status" value="1"/>
</dbReference>
<comment type="subcellular location">
    <subcellularLocation>
        <location evidence="1">Cytoplasmic vesicle</location>
        <location evidence="1">Secretory vesicle</location>
    </subcellularLocation>
</comment>
<dbReference type="Pfam" id="PF08700">
    <property type="entry name" value="VPS51_Exo84_N"/>
    <property type="match status" value="1"/>
</dbReference>
<name>A0A261Y1G7_9FUNG</name>
<feature type="compositionally biased region" description="Polar residues" evidence="19">
    <location>
        <begin position="55"/>
        <end position="73"/>
    </location>
</feature>